<comment type="caution">
    <text evidence="1">The sequence shown here is derived from an EMBL/GenBank/DDBJ whole genome shotgun (WGS) entry which is preliminary data.</text>
</comment>
<evidence type="ECO:0000313" key="2">
    <source>
        <dbReference type="Proteomes" id="UP000186817"/>
    </source>
</evidence>
<organism evidence="1 2">
    <name type="scientific">Symbiodinium microadriaticum</name>
    <name type="common">Dinoflagellate</name>
    <name type="synonym">Zooxanthella microadriatica</name>
    <dbReference type="NCBI Taxonomy" id="2951"/>
    <lineage>
        <taxon>Eukaryota</taxon>
        <taxon>Sar</taxon>
        <taxon>Alveolata</taxon>
        <taxon>Dinophyceae</taxon>
        <taxon>Suessiales</taxon>
        <taxon>Symbiodiniaceae</taxon>
        <taxon>Symbiodinium</taxon>
    </lineage>
</organism>
<evidence type="ECO:0000313" key="1">
    <source>
        <dbReference type="EMBL" id="OLP92962.1"/>
    </source>
</evidence>
<accession>A0A1Q9DCS2</accession>
<sequence>MFDSEFDAAEVYSLRQVRKSMKNESDIWYEVMKAAAPTDTLTLDEFKGGDRKQGSSNSSAAWAAEPAVQTGCLGLRHARAEGLFRVEGACFLVEQNQEVRTKKG</sequence>
<protein>
    <submittedName>
        <fullName evidence="1">Uncharacterized protein</fullName>
    </submittedName>
</protein>
<keyword evidence="2" id="KW-1185">Reference proteome</keyword>
<gene>
    <name evidence="1" type="ORF">AK812_SmicGene25171</name>
</gene>
<reference evidence="1 2" key="1">
    <citation type="submission" date="2016-02" db="EMBL/GenBank/DDBJ databases">
        <title>Genome analysis of coral dinoflagellate symbionts highlights evolutionary adaptations to a symbiotic lifestyle.</title>
        <authorList>
            <person name="Aranda M."/>
            <person name="Li Y."/>
            <person name="Liew Y.J."/>
            <person name="Baumgarten S."/>
            <person name="Simakov O."/>
            <person name="Wilson M."/>
            <person name="Piel J."/>
            <person name="Ashoor H."/>
            <person name="Bougouffa S."/>
            <person name="Bajic V.B."/>
            <person name="Ryu T."/>
            <person name="Ravasi T."/>
            <person name="Bayer T."/>
            <person name="Micklem G."/>
            <person name="Kim H."/>
            <person name="Bhak J."/>
            <person name="Lajeunesse T.C."/>
            <person name="Voolstra C.R."/>
        </authorList>
    </citation>
    <scope>NUCLEOTIDE SEQUENCE [LARGE SCALE GENOMIC DNA]</scope>
    <source>
        <strain evidence="1 2">CCMP2467</strain>
    </source>
</reference>
<dbReference type="AlphaFoldDB" id="A0A1Q9DCS2"/>
<dbReference type="EMBL" id="LSRX01000599">
    <property type="protein sequence ID" value="OLP92962.1"/>
    <property type="molecule type" value="Genomic_DNA"/>
</dbReference>
<dbReference type="Proteomes" id="UP000186817">
    <property type="component" value="Unassembled WGS sequence"/>
</dbReference>
<proteinExistence type="predicted"/>
<name>A0A1Q9DCS2_SYMMI</name>